<dbReference type="Proteomes" id="UP000001383">
    <property type="component" value="Chromosome"/>
</dbReference>
<evidence type="ECO:0000313" key="7">
    <source>
        <dbReference type="EMBL" id="BAH17740.1"/>
    </source>
</evidence>
<dbReference type="SUPFAM" id="SSF100879">
    <property type="entry name" value="Lesion bypass DNA polymerase (Y-family), little finger domain"/>
    <property type="match status" value="1"/>
</dbReference>
<dbReference type="InterPro" id="IPR017961">
    <property type="entry name" value="DNA_pol_Y-fam_little_finger"/>
</dbReference>
<dbReference type="CDD" id="cd01700">
    <property type="entry name" value="PolY_Pol_V_umuC"/>
    <property type="match status" value="1"/>
</dbReference>
<comment type="similarity">
    <text evidence="1">Belongs to the DNA polymerase type-Y family.</text>
</comment>
<keyword evidence="4" id="KW-0548">Nucleotidyltransferase</keyword>
<keyword evidence="4" id="KW-0239">DNA-directed DNA polymerase</keyword>
<keyword evidence="3" id="KW-0227">DNA damage</keyword>
<dbReference type="InterPro" id="IPR043128">
    <property type="entry name" value="Rev_trsase/Diguanyl_cyclase"/>
</dbReference>
<evidence type="ECO:0000259" key="6">
    <source>
        <dbReference type="PROSITE" id="PS50173"/>
    </source>
</evidence>
<dbReference type="Gene3D" id="1.10.150.20">
    <property type="entry name" value="5' to 3' exonuclease, C-terminal subdomain"/>
    <property type="match status" value="1"/>
</dbReference>
<dbReference type="AlphaFoldDB" id="B9EBX9"/>
<dbReference type="SUPFAM" id="SSF56672">
    <property type="entry name" value="DNA/RNA polymerases"/>
    <property type="match status" value="1"/>
</dbReference>
<dbReference type="Gene3D" id="3.40.1170.60">
    <property type="match status" value="1"/>
</dbReference>
<keyword evidence="4" id="KW-0808">Transferase</keyword>
<dbReference type="Gene3D" id="3.30.1490.100">
    <property type="entry name" value="DNA polymerase, Y-family, little finger domain"/>
    <property type="match status" value="1"/>
</dbReference>
<evidence type="ECO:0000256" key="3">
    <source>
        <dbReference type="ARBA" id="ARBA00022763"/>
    </source>
</evidence>
<evidence type="ECO:0000256" key="1">
    <source>
        <dbReference type="ARBA" id="ARBA00010945"/>
    </source>
</evidence>
<dbReference type="GO" id="GO:0009432">
    <property type="term" value="P:SOS response"/>
    <property type="evidence" value="ECO:0007669"/>
    <property type="project" value="TreeGrafter"/>
</dbReference>
<dbReference type="PANTHER" id="PTHR11076">
    <property type="entry name" value="DNA REPAIR POLYMERASE UMUC / TRANSFERASE FAMILY MEMBER"/>
    <property type="match status" value="1"/>
</dbReference>
<organism evidence="7 8">
    <name type="scientific">Macrococcus caseolyticus (strain JCSC5402)</name>
    <name type="common">Macrococcoides caseolyticum</name>
    <dbReference type="NCBI Taxonomy" id="458233"/>
    <lineage>
        <taxon>Bacteria</taxon>
        <taxon>Bacillati</taxon>
        <taxon>Bacillota</taxon>
        <taxon>Bacilli</taxon>
        <taxon>Bacillales</taxon>
        <taxon>Staphylococcaceae</taxon>
        <taxon>Macrococcoides</taxon>
    </lineage>
</organism>
<dbReference type="InterPro" id="IPR001126">
    <property type="entry name" value="UmuC"/>
</dbReference>
<evidence type="ECO:0000256" key="2">
    <source>
        <dbReference type="ARBA" id="ARBA00022457"/>
    </source>
</evidence>
<dbReference type="GO" id="GO:0042276">
    <property type="term" value="P:error-prone translesion synthesis"/>
    <property type="evidence" value="ECO:0007669"/>
    <property type="project" value="TreeGrafter"/>
</dbReference>
<evidence type="ECO:0000256" key="5">
    <source>
        <dbReference type="ARBA" id="ARBA00023204"/>
    </source>
</evidence>
<dbReference type="GO" id="GO:0003887">
    <property type="term" value="F:DNA-directed DNA polymerase activity"/>
    <property type="evidence" value="ECO:0007669"/>
    <property type="project" value="UniProtKB-KW"/>
</dbReference>
<dbReference type="Pfam" id="PF00817">
    <property type="entry name" value="IMS"/>
    <property type="match status" value="1"/>
</dbReference>
<dbReference type="GO" id="GO:0003684">
    <property type="term" value="F:damaged DNA binding"/>
    <property type="evidence" value="ECO:0007669"/>
    <property type="project" value="InterPro"/>
</dbReference>
<gene>
    <name evidence="7" type="ordered locus">MCCL_1033</name>
</gene>
<dbReference type="InterPro" id="IPR036775">
    <property type="entry name" value="DNA_pol_Y-fam_lit_finger_sf"/>
</dbReference>
<dbReference type="InterPro" id="IPR043502">
    <property type="entry name" value="DNA/RNA_pol_sf"/>
</dbReference>
<dbReference type="GO" id="GO:0005829">
    <property type="term" value="C:cytosol"/>
    <property type="evidence" value="ECO:0007669"/>
    <property type="project" value="TreeGrafter"/>
</dbReference>
<dbReference type="GO" id="GO:0006281">
    <property type="term" value="P:DNA repair"/>
    <property type="evidence" value="ECO:0007669"/>
    <property type="project" value="UniProtKB-KW"/>
</dbReference>
<sequence length="437" mass="50640">MFWYDKYIIKDYKRVLNMYDYSLCEKRNVLCIDQKSFFASVSCIMIGLDPMTTKLAVVADTKRQGSVVLAATPPLKMLGIKTGSRLFEIPHRSDIYIINPSMNTYLKVASQIAEISLQYVAPEDYHQYSIDEFFMDVTKSYKLYAESPYALALKIKQEIYDKTQIQCAVGIGDNVLLSKIALDMEAKTQPDGIAEWHYEDVPVKMWSIEPLSKFWGINRRTEKKLNQKGIFTIGQLANYPHHYLKRDFGIIGVDLHLHANGIDSSLIREKHHIYKPSINKSQILMRDYRFDELRAVVLEHVEEVTFRLRADNMIARTISFTVGYSDEGKVNKSYTLSEGTNLTADIFQFVWGFMMQLCDKKRMYRTVNISLTNFIREEDHQLSLFVDEFEREKQERLEKTVDQLKIRFGKNSVLRAVSYTEQGTAMKRNGLIAGHKA</sequence>
<proteinExistence type="inferred from homology"/>
<feature type="domain" description="UmuC" evidence="6">
    <location>
        <begin position="29"/>
        <end position="218"/>
    </location>
</feature>
<dbReference type="InterPro" id="IPR024728">
    <property type="entry name" value="PolY_HhH_motif"/>
</dbReference>
<evidence type="ECO:0000256" key="4">
    <source>
        <dbReference type="ARBA" id="ARBA00022932"/>
    </source>
</evidence>
<keyword evidence="2" id="KW-0515">Mutator protein</keyword>
<reference evidence="7 8" key="1">
    <citation type="journal article" date="2009" name="J. Bacteriol.">
        <title>Complete genome sequence of Macrococcus caseolyticus strain JCSCS5402, reflecting the ancestral genome of the human-pathogenic staphylococci.</title>
        <authorList>
            <person name="Baba T."/>
            <person name="Kuwahara-Arai K."/>
            <person name="Uchiyama I."/>
            <person name="Takeuchi F."/>
            <person name="Ito T."/>
            <person name="Hiramatsu K."/>
        </authorList>
    </citation>
    <scope>NUCLEOTIDE SEQUENCE [LARGE SCALE GENOMIC DNA]</scope>
    <source>
        <strain evidence="7 8">JCSC5402</strain>
    </source>
</reference>
<dbReference type="Gene3D" id="3.30.70.270">
    <property type="match status" value="1"/>
</dbReference>
<name>B9EBX9_MACCJ</name>
<dbReference type="KEGG" id="mcl:MCCL_1033"/>
<keyword evidence="5" id="KW-0234">DNA repair</keyword>
<dbReference type="InterPro" id="IPR050116">
    <property type="entry name" value="DNA_polymerase-Y"/>
</dbReference>
<protein>
    <submittedName>
        <fullName evidence="7">DNA-damage repair protein homolog</fullName>
    </submittedName>
</protein>
<dbReference type="EMBL" id="AP009484">
    <property type="protein sequence ID" value="BAH17740.1"/>
    <property type="molecule type" value="Genomic_DNA"/>
</dbReference>
<accession>B9EBX9</accession>
<dbReference type="PROSITE" id="PS50173">
    <property type="entry name" value="UMUC"/>
    <property type="match status" value="1"/>
</dbReference>
<dbReference type="PANTHER" id="PTHR11076:SF35">
    <property type="entry name" value="DNA REPAIR PROTEIN HOMOLOG YOBH"/>
    <property type="match status" value="1"/>
</dbReference>
<dbReference type="STRING" id="458233.MCCL_1033"/>
<dbReference type="eggNOG" id="COG0389">
    <property type="taxonomic scope" value="Bacteria"/>
</dbReference>
<dbReference type="HOGENOM" id="CLU_012348_5_0_9"/>
<dbReference type="Pfam" id="PF11798">
    <property type="entry name" value="IMS_HHH"/>
    <property type="match status" value="1"/>
</dbReference>
<evidence type="ECO:0000313" key="8">
    <source>
        <dbReference type="Proteomes" id="UP000001383"/>
    </source>
</evidence>
<dbReference type="Pfam" id="PF11799">
    <property type="entry name" value="IMS_C"/>
    <property type="match status" value="1"/>
</dbReference>